<evidence type="ECO:0000313" key="3">
    <source>
        <dbReference type="EMBL" id="KAH7141212.1"/>
    </source>
</evidence>
<dbReference type="Proteomes" id="UP000717696">
    <property type="component" value="Unassembled WGS sequence"/>
</dbReference>
<feature type="region of interest" description="Disordered" evidence="1">
    <location>
        <begin position="585"/>
        <end position="604"/>
    </location>
</feature>
<feature type="compositionally biased region" description="Basic and acidic residues" evidence="1">
    <location>
        <begin position="595"/>
        <end position="604"/>
    </location>
</feature>
<reference evidence="3" key="1">
    <citation type="journal article" date="2021" name="Nat. Commun.">
        <title>Genetic determinants of endophytism in the Arabidopsis root mycobiome.</title>
        <authorList>
            <person name="Mesny F."/>
            <person name="Miyauchi S."/>
            <person name="Thiergart T."/>
            <person name="Pickel B."/>
            <person name="Atanasova L."/>
            <person name="Karlsson M."/>
            <person name="Huettel B."/>
            <person name="Barry K.W."/>
            <person name="Haridas S."/>
            <person name="Chen C."/>
            <person name="Bauer D."/>
            <person name="Andreopoulos W."/>
            <person name="Pangilinan J."/>
            <person name="LaButti K."/>
            <person name="Riley R."/>
            <person name="Lipzen A."/>
            <person name="Clum A."/>
            <person name="Drula E."/>
            <person name="Henrissat B."/>
            <person name="Kohler A."/>
            <person name="Grigoriev I.V."/>
            <person name="Martin F.M."/>
            <person name="Hacquard S."/>
        </authorList>
    </citation>
    <scope>NUCLEOTIDE SEQUENCE</scope>
    <source>
        <strain evidence="3">MPI-CAGE-AT-0021</strain>
    </source>
</reference>
<feature type="compositionally biased region" description="Low complexity" evidence="1">
    <location>
        <begin position="672"/>
        <end position="681"/>
    </location>
</feature>
<dbReference type="AlphaFoldDB" id="A0A9P9J0V4"/>
<organism evidence="3 4">
    <name type="scientific">Dactylonectria estremocensis</name>
    <dbReference type="NCBI Taxonomy" id="1079267"/>
    <lineage>
        <taxon>Eukaryota</taxon>
        <taxon>Fungi</taxon>
        <taxon>Dikarya</taxon>
        <taxon>Ascomycota</taxon>
        <taxon>Pezizomycotina</taxon>
        <taxon>Sordariomycetes</taxon>
        <taxon>Hypocreomycetidae</taxon>
        <taxon>Hypocreales</taxon>
        <taxon>Nectriaceae</taxon>
        <taxon>Dactylonectria</taxon>
    </lineage>
</organism>
<evidence type="ECO:0008006" key="5">
    <source>
        <dbReference type="Google" id="ProtNLM"/>
    </source>
</evidence>
<comment type="caution">
    <text evidence="3">The sequence shown here is derived from an EMBL/GenBank/DDBJ whole genome shotgun (WGS) entry which is preliminary data.</text>
</comment>
<evidence type="ECO:0000313" key="4">
    <source>
        <dbReference type="Proteomes" id="UP000717696"/>
    </source>
</evidence>
<dbReference type="PANTHER" id="PTHR12943">
    <property type="entry name" value="HOMOCYSTEINE-RESPONSIVE ENDOPLASMIC RETICULUM-RESIDENT UNIQUITIN-LIKE DOMAIN HERPUD PROTEIN FAMILY MEMBER"/>
    <property type="match status" value="1"/>
</dbReference>
<feature type="compositionally biased region" description="Polar residues" evidence="1">
    <location>
        <begin position="311"/>
        <end position="344"/>
    </location>
</feature>
<accession>A0A9P9J0V4</accession>
<feature type="region of interest" description="Disordered" evidence="1">
    <location>
        <begin position="1"/>
        <end position="20"/>
    </location>
</feature>
<feature type="region of interest" description="Disordered" evidence="1">
    <location>
        <begin position="238"/>
        <end position="288"/>
    </location>
</feature>
<dbReference type="OrthoDB" id="21589at2759"/>
<protein>
    <recommendedName>
        <fullName evidence="5">Ubiquitin-like domain-containing protein</fullName>
    </recommendedName>
</protein>
<feature type="compositionally biased region" description="Low complexity" evidence="1">
    <location>
        <begin position="440"/>
        <end position="464"/>
    </location>
</feature>
<dbReference type="EMBL" id="JAGMUU010000012">
    <property type="protein sequence ID" value="KAH7141212.1"/>
    <property type="molecule type" value="Genomic_DNA"/>
</dbReference>
<dbReference type="Gene3D" id="3.10.20.90">
    <property type="entry name" value="Phosphatidylinositol 3-kinase Catalytic Subunit, Chain A, domain 1"/>
    <property type="match status" value="1"/>
</dbReference>
<keyword evidence="2" id="KW-1133">Transmembrane helix</keyword>
<keyword evidence="2" id="KW-0472">Membrane</keyword>
<keyword evidence="4" id="KW-1185">Reference proteome</keyword>
<feature type="region of interest" description="Disordered" evidence="1">
    <location>
        <begin position="311"/>
        <end position="409"/>
    </location>
</feature>
<feature type="region of interest" description="Disordered" evidence="1">
    <location>
        <begin position="110"/>
        <end position="158"/>
    </location>
</feature>
<sequence length="734" mass="80369">MASEPASSRPDNSSPGSPDHLTVNLQVVSPSVGVNRPLMFPGLAATTTVKELKQKIRDTLPLRPADENQRLIHRGRAIVRETDTLLTIFGADVLRTPDQQTIHLVIRDTQDSHPAPQAAAPGPNPTVPVQPANGPHQHAHHHHPFANFGTGMQPNPGLTRRVQLPTPGTNPFTMPRVPSPSPHHTPEQAAAFQHQHQNMTQWLNHIQREAMARAVAQNQRQRAQMGMRGVGDTAGYTVHNGGDNTGRASPASSHNPFREHVGPNGHNHQFETAARGTAPTTPNGMSPAEVQGILRGADANQATFAMTTAMQRSTSNTSLQNRSFAQPGVTTPAASSSMVASRGTTPDPALARQAGAASNDAARQGPQVYILSSPDGPRALLFNNSSSDTYYTPRLRAQPSFPQLRHSHPSTLGNLIYETQGQIRSRQHHHHHHHHHRPPTRQTQQQQAQAQHQVQPQPLYQPLQQNPPPPQPEQRLPDQANNDVQLQAQNQPIAGLMHHGNPPVAALPPLLMQLWPQIWLLFRLALFVWFFTNPNASWSRWFTIICIAFFIFILSTGVLNGIPDHIWRPLGRHLENLIPMDPRAAQRAGQNQENGEQRENGRPDPADMAARLIAENQGPDGWLMTQIRRLERAGLLFLASIAPGVAERHIANLEATARAERRRREAEAAAAAAAAAQANAENDGENNRSGENGDNEAEQNHGQDAQDQPQPQHNPMGQDNNAADIPAREQLIAV</sequence>
<name>A0A9P9J0V4_9HYPO</name>
<proteinExistence type="predicted"/>
<dbReference type="InterPro" id="IPR029071">
    <property type="entry name" value="Ubiquitin-like_domsf"/>
</dbReference>
<feature type="compositionally biased region" description="Polar residues" evidence="1">
    <location>
        <begin position="700"/>
        <end position="721"/>
    </location>
</feature>
<dbReference type="SUPFAM" id="SSF54236">
    <property type="entry name" value="Ubiquitin-like"/>
    <property type="match status" value="1"/>
</dbReference>
<evidence type="ECO:0000256" key="2">
    <source>
        <dbReference type="SAM" id="Phobius"/>
    </source>
</evidence>
<feature type="transmembrane region" description="Helical" evidence="2">
    <location>
        <begin position="538"/>
        <end position="562"/>
    </location>
</feature>
<feature type="region of interest" description="Disordered" evidence="1">
    <location>
        <begin position="672"/>
        <end position="734"/>
    </location>
</feature>
<dbReference type="GO" id="GO:0030968">
    <property type="term" value="P:endoplasmic reticulum unfolded protein response"/>
    <property type="evidence" value="ECO:0007669"/>
    <property type="project" value="TreeGrafter"/>
</dbReference>
<dbReference type="InterPro" id="IPR039751">
    <property type="entry name" value="HERPUD1/2"/>
</dbReference>
<feature type="compositionally biased region" description="Polar residues" evidence="1">
    <location>
        <begin position="246"/>
        <end position="255"/>
    </location>
</feature>
<keyword evidence="2" id="KW-0812">Transmembrane</keyword>
<feature type="transmembrane region" description="Helical" evidence="2">
    <location>
        <begin position="514"/>
        <end position="532"/>
    </location>
</feature>
<gene>
    <name evidence="3" type="ORF">B0J13DRAFT_53434</name>
</gene>
<feature type="compositionally biased region" description="Polar residues" evidence="1">
    <location>
        <begin position="1"/>
        <end position="16"/>
    </location>
</feature>
<dbReference type="PANTHER" id="PTHR12943:SF27">
    <property type="entry name" value="HOMOCYSTEINE-INDUCED ENDOPLASMIC RETICULUM PROTEIN, ISOFORM A"/>
    <property type="match status" value="1"/>
</dbReference>
<feature type="compositionally biased region" description="Basic residues" evidence="1">
    <location>
        <begin position="425"/>
        <end position="439"/>
    </location>
</feature>
<feature type="region of interest" description="Disordered" evidence="1">
    <location>
        <begin position="423"/>
        <end position="478"/>
    </location>
</feature>
<evidence type="ECO:0000256" key="1">
    <source>
        <dbReference type="SAM" id="MobiDB-lite"/>
    </source>
</evidence>